<dbReference type="CDD" id="cd00093">
    <property type="entry name" value="HTH_XRE"/>
    <property type="match status" value="1"/>
</dbReference>
<evidence type="ECO:0000259" key="1">
    <source>
        <dbReference type="PROSITE" id="PS50943"/>
    </source>
</evidence>
<dbReference type="Gene3D" id="1.10.260.40">
    <property type="entry name" value="lambda repressor-like DNA-binding domains"/>
    <property type="match status" value="1"/>
</dbReference>
<proteinExistence type="predicted"/>
<sequence>MATRENAFGEFLTAQRARVSPQDVGLPTAGSRRVKGLRREEVAVLAGVSADYYARLEQGRERTPSAQVVEAICTALQLGPDAQAHAFRLARLTPATLPTNDQVGPDMLRLLDSMPNVAAYVVNPAFRILATNPVAGELLGAEQAAQGAVPFLFTNSASRRYFMDWEHIARAAVSALRLAVGYSPVHPEVSALVTRMEKESPDFARLWQDHRVTGLSATTKRIDHPAVGQLELVYQTFESRDAPGQQLTVATAAAGSPSADSLALLGTIAADRAASTEHADPK</sequence>
<dbReference type="Pfam" id="PF17765">
    <property type="entry name" value="MLTR_LBD"/>
    <property type="match status" value="1"/>
</dbReference>
<dbReference type="Gene3D" id="3.30.450.180">
    <property type="match status" value="1"/>
</dbReference>
<reference evidence="3" key="1">
    <citation type="journal article" date="2019" name="Int. J. Syst. Evol. Microbiol.">
        <title>The Global Catalogue of Microorganisms (GCM) 10K type strain sequencing project: providing services to taxonomists for standard genome sequencing and annotation.</title>
        <authorList>
            <consortium name="The Broad Institute Genomics Platform"/>
            <consortium name="The Broad Institute Genome Sequencing Center for Infectious Disease"/>
            <person name="Wu L."/>
            <person name="Ma J."/>
        </authorList>
    </citation>
    <scope>NUCLEOTIDE SEQUENCE [LARGE SCALE GENOMIC DNA]</scope>
    <source>
        <strain evidence="3">CCUG 42722</strain>
    </source>
</reference>
<feature type="domain" description="HTH cro/C1-type" evidence="1">
    <location>
        <begin position="32"/>
        <end position="83"/>
    </location>
</feature>
<dbReference type="PANTHER" id="PTHR35010:SF2">
    <property type="entry name" value="BLL4672 PROTEIN"/>
    <property type="match status" value="1"/>
</dbReference>
<dbReference type="PROSITE" id="PS50943">
    <property type="entry name" value="HTH_CROC1"/>
    <property type="match status" value="1"/>
</dbReference>
<evidence type="ECO:0000313" key="2">
    <source>
        <dbReference type="EMBL" id="MFC4630745.1"/>
    </source>
</evidence>
<dbReference type="InterPro" id="IPR010982">
    <property type="entry name" value="Lambda_DNA-bd_dom_sf"/>
</dbReference>
<dbReference type="InterPro" id="IPR041413">
    <property type="entry name" value="MLTR_LBD"/>
</dbReference>
<protein>
    <submittedName>
        <fullName evidence="2">Helix-turn-helix domain-containing protein</fullName>
    </submittedName>
</protein>
<dbReference type="InterPro" id="IPR001387">
    <property type="entry name" value="Cro/C1-type_HTH"/>
</dbReference>
<accession>A0ABV9HMY8</accession>
<dbReference type="SMART" id="SM00530">
    <property type="entry name" value="HTH_XRE"/>
    <property type="match status" value="1"/>
</dbReference>
<keyword evidence="3" id="KW-1185">Reference proteome</keyword>
<evidence type="ECO:0000313" key="3">
    <source>
        <dbReference type="Proteomes" id="UP001596011"/>
    </source>
</evidence>
<dbReference type="Proteomes" id="UP001596011">
    <property type="component" value="Unassembled WGS sequence"/>
</dbReference>
<dbReference type="SUPFAM" id="SSF47413">
    <property type="entry name" value="lambda repressor-like DNA-binding domains"/>
    <property type="match status" value="1"/>
</dbReference>
<gene>
    <name evidence="2" type="ORF">ACFO6V_21035</name>
</gene>
<dbReference type="EMBL" id="JBHSFI010000006">
    <property type="protein sequence ID" value="MFC4630745.1"/>
    <property type="molecule type" value="Genomic_DNA"/>
</dbReference>
<organism evidence="2 3">
    <name type="scientific">Promicromonospora alba</name>
    <dbReference type="NCBI Taxonomy" id="1616110"/>
    <lineage>
        <taxon>Bacteria</taxon>
        <taxon>Bacillati</taxon>
        <taxon>Actinomycetota</taxon>
        <taxon>Actinomycetes</taxon>
        <taxon>Micrococcales</taxon>
        <taxon>Promicromonosporaceae</taxon>
        <taxon>Promicromonospora</taxon>
    </lineage>
</organism>
<dbReference type="Pfam" id="PF13560">
    <property type="entry name" value="HTH_31"/>
    <property type="match status" value="1"/>
</dbReference>
<comment type="caution">
    <text evidence="2">The sequence shown here is derived from an EMBL/GenBank/DDBJ whole genome shotgun (WGS) entry which is preliminary data.</text>
</comment>
<dbReference type="RefSeq" id="WP_377138909.1">
    <property type="nucleotide sequence ID" value="NZ_JBHSFI010000006.1"/>
</dbReference>
<name>A0ABV9HMY8_9MICO</name>
<dbReference type="PANTHER" id="PTHR35010">
    <property type="entry name" value="BLL4672 PROTEIN-RELATED"/>
    <property type="match status" value="1"/>
</dbReference>